<name>A0A2P7ZE09_9PEZI</name>
<dbReference type="OrthoDB" id="10251809at2759"/>
<evidence type="ECO:0000313" key="6">
    <source>
        <dbReference type="Proteomes" id="UP000243723"/>
    </source>
</evidence>
<feature type="transmembrane region" description="Helical" evidence="4">
    <location>
        <begin position="649"/>
        <end position="675"/>
    </location>
</feature>
<keyword evidence="1" id="KW-0677">Repeat</keyword>
<accession>A0A2P7ZE09</accession>
<dbReference type="InterPro" id="IPR015915">
    <property type="entry name" value="Kelch-typ_b-propeller"/>
</dbReference>
<keyword evidence="2" id="KW-0408">Iron</keyword>
<proteinExistence type="predicted"/>
<dbReference type="Pfam" id="PF24681">
    <property type="entry name" value="Kelch_KLHDC2_KLHL20_DRC7"/>
    <property type="match status" value="1"/>
</dbReference>
<feature type="region of interest" description="Disordered" evidence="3">
    <location>
        <begin position="707"/>
        <end position="774"/>
    </location>
</feature>
<keyword evidence="6" id="KW-1185">Reference proteome</keyword>
<dbReference type="SUPFAM" id="SSF50965">
    <property type="entry name" value="Galactose oxidase, central domain"/>
    <property type="match status" value="1"/>
</dbReference>
<dbReference type="SUPFAM" id="SSF117281">
    <property type="entry name" value="Kelch motif"/>
    <property type="match status" value="1"/>
</dbReference>
<evidence type="ECO:0000256" key="3">
    <source>
        <dbReference type="SAM" id="MobiDB-lite"/>
    </source>
</evidence>
<dbReference type="InterPro" id="IPR011043">
    <property type="entry name" value="Gal_Oxase/kelch_b-propeller"/>
</dbReference>
<dbReference type="GO" id="GO:0019760">
    <property type="term" value="P:glucosinolate metabolic process"/>
    <property type="evidence" value="ECO:0007669"/>
    <property type="project" value="UniProtKB-ARBA"/>
</dbReference>
<protein>
    <submittedName>
        <fullName evidence="5">Uncharacterized protein</fullName>
    </submittedName>
</protein>
<dbReference type="Proteomes" id="UP000243723">
    <property type="component" value="Unassembled WGS sequence"/>
</dbReference>
<reference evidence="5 6" key="1">
    <citation type="submission" date="2017-05" db="EMBL/GenBank/DDBJ databases">
        <title>Draft genome sequence of Elsinoe australis.</title>
        <authorList>
            <person name="Cheng Q."/>
        </authorList>
    </citation>
    <scope>NUCLEOTIDE SEQUENCE [LARGE SCALE GENOMIC DNA]</scope>
    <source>
        <strain evidence="5 6">NL1</strain>
    </source>
</reference>
<gene>
    <name evidence="5" type="ORF">B9Z65_5424</name>
</gene>
<comment type="caution">
    <text evidence="5">The sequence shown here is derived from an EMBL/GenBank/DDBJ whole genome shotgun (WGS) entry which is preliminary data.</text>
</comment>
<keyword evidence="4" id="KW-0812">Transmembrane</keyword>
<evidence type="ECO:0000256" key="2">
    <source>
        <dbReference type="ARBA" id="ARBA00023004"/>
    </source>
</evidence>
<dbReference type="PANTHER" id="PTHR47435:SF4">
    <property type="entry name" value="KELCH REPEAT PROTEIN (AFU_ORTHOLOGUE AFUA_5G12780)"/>
    <property type="match status" value="1"/>
</dbReference>
<organism evidence="5 6">
    <name type="scientific">Elsinoe australis</name>
    <dbReference type="NCBI Taxonomy" id="40998"/>
    <lineage>
        <taxon>Eukaryota</taxon>
        <taxon>Fungi</taxon>
        <taxon>Dikarya</taxon>
        <taxon>Ascomycota</taxon>
        <taxon>Pezizomycotina</taxon>
        <taxon>Dothideomycetes</taxon>
        <taxon>Dothideomycetidae</taxon>
        <taxon>Myriangiales</taxon>
        <taxon>Elsinoaceae</taxon>
        <taxon>Elsinoe</taxon>
    </lineage>
</organism>
<evidence type="ECO:0000256" key="1">
    <source>
        <dbReference type="ARBA" id="ARBA00022737"/>
    </source>
</evidence>
<dbReference type="PANTHER" id="PTHR47435">
    <property type="entry name" value="KELCH REPEAT PROTEIN (AFU_ORTHOLOGUE AFUA_5G12780)"/>
    <property type="match status" value="1"/>
</dbReference>
<dbReference type="EMBL" id="NHZQ01000236">
    <property type="protein sequence ID" value="PSK46456.1"/>
    <property type="molecule type" value="Genomic_DNA"/>
</dbReference>
<sequence>MDSIHESPAASPIPRRRSVFVETGLIDEDVEPISLDTVRPQRSIRFNSKPDIFEYDSDEASDVGSNDQEVSELDQQLAVERQRLEMQRAQIQGSSALYRLCVGALVLAILVPLLQGTPWVGHVSSPMLGVKGGPIKRDGGVVLDADSTLAKRQASSATDVCSRWAHMSAMVNGTLYIYGGEASTKAGQTSNTWNNNFLTLDLTKSWQISDPALTGLPQPSGPPSVSLGTLWHDYNSLYIYGGEYSSDPPQTPDPYNLWEYSISDSRWIEHNDPRTSAGQYSTPGGEPVQRNAEGAGVTVPSLGRGFYFGGHQDGYTTPGWSQSIWRIYLTSLLEFTFPGQTNDQVTDLSNNRAAGDDGVWRNITEGGLQDTAGFAERADGLLIYVPGYGAEGILLGLAGGTNTTFQQMSQIDVYDIATSQWYKQATTGSTPKIRVNPCAVVASAADGSSQNIYMFGGQNLQPAAEQTQYDDMWILTLPSFTWIQVDQTNQPTPYARAGHTCNIWNAQMVVVGGYVGPEVSCDSPGVYVFDLSNLKWLTSYTNQATDNPDASIQNNPLNQQVVQRSSSTSNNQGGLEGSYGYSVPDAVQKVIGGGPTGGATVTQPAQLPTSGPMKSGKPITYTVTATAPGERVTETAAGSAGSSSSGPNVGAIVAGVVAGVLGAIALYLAFCLWLYKKRLRQYKRHVEMAHRLSFEETPLAAAGFYGDDSGMSSDRTRTGAGYGKNSNEGSRYGESAHGSANGSAGTGAWGEQRPGHQRGQSVDDLLSGGEPSFWGTMLSPKRSLRVTNSD</sequence>
<dbReference type="STRING" id="40998.A0A2P7ZE09"/>
<evidence type="ECO:0000256" key="4">
    <source>
        <dbReference type="SAM" id="Phobius"/>
    </source>
</evidence>
<evidence type="ECO:0000313" key="5">
    <source>
        <dbReference type="EMBL" id="PSK46456.1"/>
    </source>
</evidence>
<dbReference type="Gene3D" id="2.120.10.80">
    <property type="entry name" value="Kelch-type beta propeller"/>
    <property type="match status" value="2"/>
</dbReference>
<keyword evidence="4" id="KW-0472">Membrane</keyword>
<keyword evidence="4" id="KW-1133">Transmembrane helix</keyword>
<dbReference type="AlphaFoldDB" id="A0A2P7ZE09"/>